<dbReference type="NCBIfam" id="NF004349">
    <property type="entry name" value="PRK05729.1"/>
    <property type="match status" value="1"/>
</dbReference>
<keyword evidence="6 10" id="KW-0648">Protein biosynthesis</keyword>
<dbReference type="InterPro" id="IPR033705">
    <property type="entry name" value="Anticodon_Ia_Val"/>
</dbReference>
<dbReference type="PATRIC" id="fig|1618404.3.peg.401"/>
<dbReference type="PANTHER" id="PTHR11946">
    <property type="entry name" value="VALYL-TRNA SYNTHETASES"/>
    <property type="match status" value="1"/>
</dbReference>
<keyword evidence="5 10" id="KW-0067">ATP-binding</keyword>
<dbReference type="SUPFAM" id="SSF52374">
    <property type="entry name" value="Nucleotidylyl transferase"/>
    <property type="match status" value="1"/>
</dbReference>
<evidence type="ECO:0000256" key="6">
    <source>
        <dbReference type="ARBA" id="ARBA00022917"/>
    </source>
</evidence>
<evidence type="ECO:0000256" key="1">
    <source>
        <dbReference type="ARBA" id="ARBA00013169"/>
    </source>
</evidence>
<dbReference type="GO" id="GO:0006438">
    <property type="term" value="P:valyl-tRNA aminoacylation"/>
    <property type="evidence" value="ECO:0007669"/>
    <property type="project" value="UniProtKB-UniRule"/>
</dbReference>
<accession>A0A0G1HHZ1</accession>
<dbReference type="InterPro" id="IPR009008">
    <property type="entry name" value="Val/Leu/Ile-tRNA-synth_edit"/>
</dbReference>
<evidence type="ECO:0000259" key="11">
    <source>
        <dbReference type="Pfam" id="PF00133"/>
    </source>
</evidence>
<dbReference type="AlphaFoldDB" id="A0A0G1HHZ1"/>
<proteinExistence type="inferred from homology"/>
<reference evidence="13 14" key="1">
    <citation type="journal article" date="2015" name="Nature">
        <title>rRNA introns, odd ribosomes, and small enigmatic genomes across a large radiation of phyla.</title>
        <authorList>
            <person name="Brown C.T."/>
            <person name="Hug L.A."/>
            <person name="Thomas B.C."/>
            <person name="Sharon I."/>
            <person name="Castelle C.J."/>
            <person name="Singh A."/>
            <person name="Wilkins M.J."/>
            <person name="Williams K.H."/>
            <person name="Banfield J.F."/>
        </authorList>
    </citation>
    <scope>NUCLEOTIDE SEQUENCE [LARGE SCALE GENOMIC DNA]</scope>
</reference>
<dbReference type="SUPFAM" id="SSF47323">
    <property type="entry name" value="Anticodon-binding domain of a subclass of class I aminoacyl-tRNA synthetases"/>
    <property type="match status" value="1"/>
</dbReference>
<dbReference type="Pfam" id="PF00133">
    <property type="entry name" value="tRNA-synt_1"/>
    <property type="match status" value="2"/>
</dbReference>
<evidence type="ECO:0000256" key="9">
    <source>
        <dbReference type="NCBIfam" id="TIGR00422"/>
    </source>
</evidence>
<evidence type="ECO:0000313" key="14">
    <source>
        <dbReference type="Proteomes" id="UP000033861"/>
    </source>
</evidence>
<evidence type="ECO:0000256" key="3">
    <source>
        <dbReference type="ARBA" id="ARBA00022598"/>
    </source>
</evidence>
<sequence>MHEVVPPEMALAYFQSILEVDEGYFYLYLMQKQFDFNQTEPELIKLWEESGAFTPPDGKEILASGKKPFTIIMPPPNANDPLHVGHTMFVTVEDILIRYHRMLGEATLWLPGTDHAGIETQFVFEKKLAKEEKSRFDFDRETLYQMIWDYVQVNSDLSVTQMKRLGASADWSRFKFTLDKDIVDEVIKTFIKLHEDGLVYKSERLVNYCTRCGTAYSDLEVEHEEREDKLYFIKYDEITVATTRPETLLGDVAVAVHPNDSRYKHLIGKAVHLPLTDREIVIIADSSVDLEFGTGAVKITPAHDQNDWETAERAGMNLHETVVNHQVIDTTGKMNKNAGEYSGMSVAAAREKIVNDLGEALVEVKPYTHSVGTCYRCHRVIEPLPMSQFFIKTKPLAEKALEALDNNETIILGAGREKILRHWLTNIRDWNISRQIVWGIRMPIWYMGEDRNNFVVSVEKPGEGYVQETDTFDTWFSSGQWPVLTLKLNKPGDFEAYYPTSVMETAYEILPFWVMRMMMLGIYMTGKSPFKYVYLHGLVRDEKGQKMSKSKGNVINPLELTAKYGTDALRFALVMSTVAGQDSNTGEDKIRGMRNFANKIWNAARFVSEFESENVKENVEFDKHLREVVDETTKHLDALRIGLAAEYIYNEFWHWFCDSEIELAKKGEISKVQLKDGLKTLLKLLHPFAPFVTEAVWQELYSTEGLLISATWPK</sequence>
<dbReference type="Gene3D" id="3.40.50.620">
    <property type="entry name" value="HUPs"/>
    <property type="match status" value="2"/>
</dbReference>
<feature type="domain" description="Methionyl/Valyl/Leucyl/Isoleucyl-tRNA synthetase anticodon-binding" evidence="12">
    <location>
        <begin position="623"/>
        <end position="714"/>
    </location>
</feature>
<dbReference type="InterPro" id="IPR014729">
    <property type="entry name" value="Rossmann-like_a/b/a_fold"/>
</dbReference>
<dbReference type="Proteomes" id="UP000033861">
    <property type="component" value="Unassembled WGS sequence"/>
</dbReference>
<dbReference type="EMBL" id="LCHZ01000012">
    <property type="protein sequence ID" value="KKT46555.1"/>
    <property type="molecule type" value="Genomic_DNA"/>
</dbReference>
<dbReference type="Gene3D" id="1.10.730.10">
    <property type="entry name" value="Isoleucyl-tRNA Synthetase, Domain 1"/>
    <property type="match status" value="1"/>
</dbReference>
<organism evidence="13 14">
    <name type="scientific">Candidatus Collierbacteria bacterium GW2011_GWF2_44_15</name>
    <dbReference type="NCBI Taxonomy" id="1618404"/>
    <lineage>
        <taxon>Bacteria</taxon>
        <taxon>Candidatus Collieribacteriota</taxon>
    </lineage>
</organism>
<feature type="domain" description="Aminoacyl-tRNA synthetase class Ia" evidence="11">
    <location>
        <begin position="43"/>
        <end position="452"/>
    </location>
</feature>
<feature type="domain" description="Aminoacyl-tRNA synthetase class Ia" evidence="11">
    <location>
        <begin position="457"/>
        <end position="582"/>
    </location>
</feature>
<dbReference type="InterPro" id="IPR009080">
    <property type="entry name" value="tRNAsynth_Ia_anticodon-bd"/>
</dbReference>
<name>A0A0G1HHZ1_9BACT</name>
<dbReference type="EC" id="6.1.1.9" evidence="1 9"/>
<comment type="catalytic activity">
    <reaction evidence="8">
        <text>tRNA(Val) + L-valine + ATP = L-valyl-tRNA(Val) + AMP + diphosphate</text>
        <dbReference type="Rhea" id="RHEA:10704"/>
        <dbReference type="Rhea" id="RHEA-COMP:9672"/>
        <dbReference type="Rhea" id="RHEA-COMP:9708"/>
        <dbReference type="ChEBI" id="CHEBI:30616"/>
        <dbReference type="ChEBI" id="CHEBI:33019"/>
        <dbReference type="ChEBI" id="CHEBI:57762"/>
        <dbReference type="ChEBI" id="CHEBI:78442"/>
        <dbReference type="ChEBI" id="CHEBI:78537"/>
        <dbReference type="ChEBI" id="CHEBI:456215"/>
        <dbReference type="EC" id="6.1.1.9"/>
    </reaction>
</comment>
<dbReference type="GO" id="GO:0005524">
    <property type="term" value="F:ATP binding"/>
    <property type="evidence" value="ECO:0007669"/>
    <property type="project" value="UniProtKB-KW"/>
</dbReference>
<dbReference type="Pfam" id="PF08264">
    <property type="entry name" value="Anticodon_1"/>
    <property type="match status" value="1"/>
</dbReference>
<dbReference type="SUPFAM" id="SSF50677">
    <property type="entry name" value="ValRS/IleRS/LeuRS editing domain"/>
    <property type="match status" value="1"/>
</dbReference>
<keyword evidence="2" id="KW-0963">Cytoplasm</keyword>
<evidence type="ECO:0000256" key="8">
    <source>
        <dbReference type="ARBA" id="ARBA00047552"/>
    </source>
</evidence>
<keyword evidence="3 10" id="KW-0436">Ligase</keyword>
<evidence type="ECO:0000256" key="4">
    <source>
        <dbReference type="ARBA" id="ARBA00022741"/>
    </source>
</evidence>
<dbReference type="PROSITE" id="PS00178">
    <property type="entry name" value="AA_TRNA_LIGASE_I"/>
    <property type="match status" value="1"/>
</dbReference>
<dbReference type="PRINTS" id="PR00986">
    <property type="entry name" value="TRNASYNTHVAL"/>
</dbReference>
<dbReference type="InterPro" id="IPR002300">
    <property type="entry name" value="aa-tRNA-synth_Ia"/>
</dbReference>
<comment type="similarity">
    <text evidence="10">Belongs to the class-I aminoacyl-tRNA synthetase family.</text>
</comment>
<evidence type="ECO:0000256" key="10">
    <source>
        <dbReference type="RuleBase" id="RU363035"/>
    </source>
</evidence>
<evidence type="ECO:0000256" key="7">
    <source>
        <dbReference type="ARBA" id="ARBA00023146"/>
    </source>
</evidence>
<dbReference type="GO" id="GO:0005829">
    <property type="term" value="C:cytosol"/>
    <property type="evidence" value="ECO:0007669"/>
    <property type="project" value="TreeGrafter"/>
</dbReference>
<evidence type="ECO:0000256" key="5">
    <source>
        <dbReference type="ARBA" id="ARBA00022840"/>
    </source>
</evidence>
<dbReference type="CDD" id="cd07962">
    <property type="entry name" value="Anticodon_Ia_Val"/>
    <property type="match status" value="1"/>
</dbReference>
<protein>
    <recommendedName>
        <fullName evidence="1 9">Valine--tRNA ligase</fullName>
        <ecNumber evidence="1 9">6.1.1.9</ecNumber>
    </recommendedName>
</protein>
<evidence type="ECO:0000256" key="2">
    <source>
        <dbReference type="ARBA" id="ARBA00022490"/>
    </source>
</evidence>
<gene>
    <name evidence="13" type="ORF">UW35_C0012G0028</name>
</gene>
<comment type="caution">
    <text evidence="13">The sequence shown here is derived from an EMBL/GenBank/DDBJ whole genome shotgun (WGS) entry which is preliminary data.</text>
</comment>
<keyword evidence="4 10" id="KW-0547">Nucleotide-binding</keyword>
<dbReference type="PANTHER" id="PTHR11946:SF93">
    <property type="entry name" value="VALINE--TRNA LIGASE, CHLOROPLASTIC_MITOCHONDRIAL 2"/>
    <property type="match status" value="1"/>
</dbReference>
<dbReference type="NCBIfam" id="TIGR00422">
    <property type="entry name" value="valS"/>
    <property type="match status" value="1"/>
</dbReference>
<dbReference type="GO" id="GO:0004832">
    <property type="term" value="F:valine-tRNA ligase activity"/>
    <property type="evidence" value="ECO:0007669"/>
    <property type="project" value="UniProtKB-UniRule"/>
</dbReference>
<dbReference type="GO" id="GO:0002161">
    <property type="term" value="F:aminoacyl-tRNA deacylase activity"/>
    <property type="evidence" value="ECO:0007669"/>
    <property type="project" value="InterPro"/>
</dbReference>
<keyword evidence="7 10" id="KW-0030">Aminoacyl-tRNA synthetase</keyword>
<dbReference type="STRING" id="1618404.UW35_C0012G0028"/>
<dbReference type="InterPro" id="IPR002303">
    <property type="entry name" value="Valyl-tRNA_ligase"/>
</dbReference>
<dbReference type="InterPro" id="IPR001412">
    <property type="entry name" value="aa-tRNA-synth_I_CS"/>
</dbReference>
<evidence type="ECO:0000313" key="13">
    <source>
        <dbReference type="EMBL" id="KKT46555.1"/>
    </source>
</evidence>
<evidence type="ECO:0000259" key="12">
    <source>
        <dbReference type="Pfam" id="PF08264"/>
    </source>
</evidence>
<dbReference type="InterPro" id="IPR013155">
    <property type="entry name" value="M/V/L/I-tRNA-synth_anticd-bd"/>
</dbReference>